<dbReference type="InterPro" id="IPR036565">
    <property type="entry name" value="Mur-like_cat_sf"/>
</dbReference>
<keyword evidence="8 10" id="KW-0131">Cell cycle</keyword>
<evidence type="ECO:0000259" key="14">
    <source>
        <dbReference type="Pfam" id="PF08245"/>
    </source>
</evidence>
<dbReference type="Pfam" id="PF08245">
    <property type="entry name" value="Mur_ligase_M"/>
    <property type="match status" value="1"/>
</dbReference>
<evidence type="ECO:0000256" key="4">
    <source>
        <dbReference type="ARBA" id="ARBA00022741"/>
    </source>
</evidence>
<dbReference type="Gene3D" id="3.90.190.20">
    <property type="entry name" value="Mur ligase, C-terminal domain"/>
    <property type="match status" value="1"/>
</dbReference>
<dbReference type="SUPFAM" id="SSF53244">
    <property type="entry name" value="MurD-like peptide ligases, peptide-binding domain"/>
    <property type="match status" value="1"/>
</dbReference>
<organism evidence="15 16">
    <name type="scientific">Catenovulum agarivorans DS-2</name>
    <dbReference type="NCBI Taxonomy" id="1328313"/>
    <lineage>
        <taxon>Bacteria</taxon>
        <taxon>Pseudomonadati</taxon>
        <taxon>Pseudomonadota</taxon>
        <taxon>Gammaproteobacteria</taxon>
        <taxon>Alteromonadales</taxon>
        <taxon>Alteromonadaceae</taxon>
        <taxon>Catenovulum</taxon>
    </lineage>
</organism>
<comment type="caution">
    <text evidence="15">The sequence shown here is derived from an EMBL/GenBank/DDBJ whole genome shotgun (WGS) entry which is preliminary data.</text>
</comment>
<dbReference type="InterPro" id="IPR036615">
    <property type="entry name" value="Mur_ligase_C_dom_sf"/>
</dbReference>
<evidence type="ECO:0000256" key="10">
    <source>
        <dbReference type="HAMAP-Rule" id="MF_02019"/>
    </source>
</evidence>
<dbReference type="GO" id="GO:0005524">
    <property type="term" value="F:ATP binding"/>
    <property type="evidence" value="ECO:0007669"/>
    <property type="project" value="UniProtKB-UniRule"/>
</dbReference>
<dbReference type="HAMAP" id="MF_02019">
    <property type="entry name" value="MurF"/>
    <property type="match status" value="1"/>
</dbReference>
<evidence type="ECO:0000256" key="11">
    <source>
        <dbReference type="RuleBase" id="RU004136"/>
    </source>
</evidence>
<dbReference type="PATRIC" id="fig|1328313.3.peg.1043"/>
<dbReference type="InterPro" id="IPR004101">
    <property type="entry name" value="Mur_ligase_C"/>
</dbReference>
<dbReference type="InterPro" id="IPR000713">
    <property type="entry name" value="Mur_ligase_N"/>
</dbReference>
<evidence type="ECO:0000256" key="5">
    <source>
        <dbReference type="ARBA" id="ARBA00022840"/>
    </source>
</evidence>
<dbReference type="GO" id="GO:0071555">
    <property type="term" value="P:cell wall organization"/>
    <property type="evidence" value="ECO:0007669"/>
    <property type="project" value="UniProtKB-KW"/>
</dbReference>
<dbReference type="InterPro" id="IPR051046">
    <property type="entry name" value="MurCDEF_CellWall_CoF430Synth"/>
</dbReference>
<dbReference type="PANTHER" id="PTHR43024">
    <property type="entry name" value="UDP-N-ACETYLMURAMOYL-TRIPEPTIDE--D-ALANYL-D-ALANINE LIGASE"/>
    <property type="match status" value="1"/>
</dbReference>
<feature type="domain" description="Mur ligase central" evidence="14">
    <location>
        <begin position="114"/>
        <end position="301"/>
    </location>
</feature>
<dbReference type="Gene3D" id="3.40.1390.10">
    <property type="entry name" value="MurE/MurF, N-terminal domain"/>
    <property type="match status" value="1"/>
</dbReference>
<comment type="function">
    <text evidence="10 11">Involved in cell wall formation. Catalyzes the final step in the synthesis of UDP-N-acetylmuramoyl-pentapeptide, the precursor of murein.</text>
</comment>
<protein>
    <recommendedName>
        <fullName evidence="10 11">UDP-N-acetylmuramoyl-tripeptide--D-alanyl-D-alanine ligase</fullName>
        <ecNumber evidence="10 11">6.3.2.10</ecNumber>
    </recommendedName>
    <alternativeName>
        <fullName evidence="10">D-alanyl-D-alanine-adding enzyme</fullName>
    </alternativeName>
</protein>
<keyword evidence="4 10" id="KW-0547">Nucleotide-binding</keyword>
<name>W7QQE4_9ALTE</name>
<dbReference type="UniPathway" id="UPA00219"/>
<dbReference type="Pfam" id="PF02875">
    <property type="entry name" value="Mur_ligase_C"/>
    <property type="match status" value="1"/>
</dbReference>
<feature type="domain" description="Mur ligase C-terminal" evidence="13">
    <location>
        <begin position="324"/>
        <end position="447"/>
    </location>
</feature>
<keyword evidence="16" id="KW-1185">Reference proteome</keyword>
<comment type="subcellular location">
    <subcellularLocation>
        <location evidence="10 11">Cytoplasm</location>
    </subcellularLocation>
</comment>
<dbReference type="SUPFAM" id="SSF53623">
    <property type="entry name" value="MurD-like peptide ligases, catalytic domain"/>
    <property type="match status" value="1"/>
</dbReference>
<dbReference type="NCBIfam" id="TIGR01143">
    <property type="entry name" value="murF"/>
    <property type="match status" value="1"/>
</dbReference>
<evidence type="ECO:0000256" key="3">
    <source>
        <dbReference type="ARBA" id="ARBA00022618"/>
    </source>
</evidence>
<evidence type="ECO:0000256" key="8">
    <source>
        <dbReference type="ARBA" id="ARBA00023306"/>
    </source>
</evidence>
<gene>
    <name evidence="10" type="primary">murF</name>
    <name evidence="15" type="ORF">DS2_05050</name>
</gene>
<keyword evidence="5 10" id="KW-0067">ATP-binding</keyword>
<evidence type="ECO:0000313" key="16">
    <source>
        <dbReference type="Proteomes" id="UP000019276"/>
    </source>
</evidence>
<dbReference type="GO" id="GO:0008360">
    <property type="term" value="P:regulation of cell shape"/>
    <property type="evidence" value="ECO:0007669"/>
    <property type="project" value="UniProtKB-KW"/>
</dbReference>
<evidence type="ECO:0000256" key="6">
    <source>
        <dbReference type="ARBA" id="ARBA00022960"/>
    </source>
</evidence>
<accession>W7QQE4</accession>
<keyword evidence="7 10" id="KW-0573">Peptidoglycan synthesis</keyword>
<keyword evidence="6 10" id="KW-0133">Cell shape</keyword>
<sequence>MISQTLAVLQQVTQAEIVTNREYSLEQAQALSIDSICTDTRKIKQGDCYLALKGQRFDGHDFCQQAIDAGAALLIVSQQQDIDIPQLVVADTRIALGQLGAHNKQLAQVKTIAVTGSAGKTTVKEMLAAICRQSGQTLATKGNFNNDIGAPLTLLELTETDEYAVIELGANHIGEIAYTVNLVKPDVALVNNVSAAHLEGFGSIAGVVQAKGEIYSGLSEHGRAIVNADLDCADDWLPVIGSRPQLRFSTEPFADVYLVDLQLNENLCAEFSWVYRGVEYPVSLNIPGIHNANNALAAISCALAIGIEPQDISDGLTQAQTVAGRVKPIRLGQLTVIDDSYNANQGSMQAAIDLLKHANAKRLFVMGDMGEMGDYAEDIHKQVGEYALNAQLDGFYVKGDWVKYAQPDNRYQFDSFDALNQTLIQQIDQFIADPQHNQKVVVLIKGSRSTGMDKLVDMLVAHYQSTNSVEDSAC</sequence>
<dbReference type="EMBL" id="ARZY01000006">
    <property type="protein sequence ID" value="EWH11197.1"/>
    <property type="molecule type" value="Genomic_DNA"/>
</dbReference>
<feature type="binding site" evidence="10">
    <location>
        <begin position="116"/>
        <end position="122"/>
    </location>
    <ligand>
        <name>ATP</name>
        <dbReference type="ChEBI" id="CHEBI:30616"/>
    </ligand>
</feature>
<evidence type="ECO:0000256" key="9">
    <source>
        <dbReference type="ARBA" id="ARBA00023316"/>
    </source>
</evidence>
<dbReference type="Proteomes" id="UP000019276">
    <property type="component" value="Unassembled WGS sequence"/>
</dbReference>
<dbReference type="GO" id="GO:0009252">
    <property type="term" value="P:peptidoglycan biosynthetic process"/>
    <property type="evidence" value="ECO:0007669"/>
    <property type="project" value="UniProtKB-UniRule"/>
</dbReference>
<proteinExistence type="inferred from homology"/>
<reference evidence="15 16" key="1">
    <citation type="journal article" date="2014" name="Genome Announc.">
        <title>Draft Genome Sequence of the Agar-Degrading Bacterium Catenovulum sp. Strain DS-2, Isolated from Intestines of Haliotis diversicolor.</title>
        <authorList>
            <person name="Shan D."/>
            <person name="Li X."/>
            <person name="Gu Z."/>
            <person name="Wei G."/>
            <person name="Gao Z."/>
            <person name="Shao Z."/>
        </authorList>
    </citation>
    <scope>NUCLEOTIDE SEQUENCE [LARGE SCALE GENOMIC DNA]</scope>
    <source>
        <strain evidence="15 16">DS-2</strain>
    </source>
</reference>
<evidence type="ECO:0000256" key="2">
    <source>
        <dbReference type="ARBA" id="ARBA00022598"/>
    </source>
</evidence>
<dbReference type="InterPro" id="IPR005863">
    <property type="entry name" value="UDP-N-AcMur_synth"/>
</dbReference>
<dbReference type="PANTHER" id="PTHR43024:SF1">
    <property type="entry name" value="UDP-N-ACETYLMURAMOYL-TRIPEPTIDE--D-ALANYL-D-ALANINE LIGASE"/>
    <property type="match status" value="1"/>
</dbReference>
<dbReference type="InterPro" id="IPR013221">
    <property type="entry name" value="Mur_ligase_cen"/>
</dbReference>
<dbReference type="GO" id="GO:0005737">
    <property type="term" value="C:cytoplasm"/>
    <property type="evidence" value="ECO:0007669"/>
    <property type="project" value="UniProtKB-SubCell"/>
</dbReference>
<evidence type="ECO:0000256" key="7">
    <source>
        <dbReference type="ARBA" id="ARBA00022984"/>
    </source>
</evidence>
<dbReference type="AlphaFoldDB" id="W7QQE4"/>
<dbReference type="Gene3D" id="3.40.1190.10">
    <property type="entry name" value="Mur-like, catalytic domain"/>
    <property type="match status" value="1"/>
</dbReference>
<dbReference type="GO" id="GO:0047480">
    <property type="term" value="F:UDP-N-acetylmuramoyl-tripeptide-D-alanyl-D-alanine ligase activity"/>
    <property type="evidence" value="ECO:0007669"/>
    <property type="project" value="UniProtKB-UniRule"/>
</dbReference>
<keyword evidence="9 10" id="KW-0961">Cell wall biogenesis/degradation</keyword>
<dbReference type="RefSeq" id="WP_035013560.1">
    <property type="nucleotide sequence ID" value="NZ_ARZY01000006.1"/>
</dbReference>
<dbReference type="Pfam" id="PF01225">
    <property type="entry name" value="Mur_ligase"/>
    <property type="match status" value="1"/>
</dbReference>
<dbReference type="GO" id="GO:0051301">
    <property type="term" value="P:cell division"/>
    <property type="evidence" value="ECO:0007669"/>
    <property type="project" value="UniProtKB-KW"/>
</dbReference>
<feature type="domain" description="Mur ligase N-terminal catalytic" evidence="12">
    <location>
        <begin position="33"/>
        <end position="90"/>
    </location>
</feature>
<comment type="catalytic activity">
    <reaction evidence="10 11">
        <text>D-alanyl-D-alanine + UDP-N-acetyl-alpha-D-muramoyl-L-alanyl-gamma-D-glutamyl-meso-2,6-diaminopimelate + ATP = UDP-N-acetyl-alpha-D-muramoyl-L-alanyl-gamma-D-glutamyl-meso-2,6-diaminopimeloyl-D-alanyl-D-alanine + ADP + phosphate + H(+)</text>
        <dbReference type="Rhea" id="RHEA:28374"/>
        <dbReference type="ChEBI" id="CHEBI:15378"/>
        <dbReference type="ChEBI" id="CHEBI:30616"/>
        <dbReference type="ChEBI" id="CHEBI:43474"/>
        <dbReference type="ChEBI" id="CHEBI:57822"/>
        <dbReference type="ChEBI" id="CHEBI:61386"/>
        <dbReference type="ChEBI" id="CHEBI:83905"/>
        <dbReference type="ChEBI" id="CHEBI:456216"/>
        <dbReference type="EC" id="6.3.2.10"/>
    </reaction>
</comment>
<keyword evidence="2 10" id="KW-0436">Ligase</keyword>
<evidence type="ECO:0000256" key="1">
    <source>
        <dbReference type="ARBA" id="ARBA00022490"/>
    </source>
</evidence>
<comment type="pathway">
    <text evidence="10 11">Cell wall biogenesis; peptidoglycan biosynthesis.</text>
</comment>
<keyword evidence="3 10" id="KW-0132">Cell division</keyword>
<dbReference type="InterPro" id="IPR035911">
    <property type="entry name" value="MurE/MurF_N"/>
</dbReference>
<evidence type="ECO:0000313" key="15">
    <source>
        <dbReference type="EMBL" id="EWH11197.1"/>
    </source>
</evidence>
<dbReference type="STRING" id="1328313.DS2_05050"/>
<dbReference type="GO" id="GO:0008766">
    <property type="term" value="F:UDP-N-acetylmuramoylalanyl-D-glutamyl-2,6-diaminopimelate-D-alanyl-D-alanine ligase activity"/>
    <property type="evidence" value="ECO:0007669"/>
    <property type="project" value="RHEA"/>
</dbReference>
<keyword evidence="1 10" id="KW-0963">Cytoplasm</keyword>
<dbReference type="eggNOG" id="COG0770">
    <property type="taxonomic scope" value="Bacteria"/>
</dbReference>
<evidence type="ECO:0000259" key="13">
    <source>
        <dbReference type="Pfam" id="PF02875"/>
    </source>
</evidence>
<comment type="similarity">
    <text evidence="10">Belongs to the MurCDEF family. MurF subfamily.</text>
</comment>
<evidence type="ECO:0000259" key="12">
    <source>
        <dbReference type="Pfam" id="PF01225"/>
    </source>
</evidence>
<dbReference type="EC" id="6.3.2.10" evidence="10 11"/>
<dbReference type="SUPFAM" id="SSF63418">
    <property type="entry name" value="MurE/MurF N-terminal domain"/>
    <property type="match status" value="1"/>
</dbReference>
<dbReference type="OrthoDB" id="9801978at2"/>